<feature type="domain" description="Peptidase S1" evidence="5">
    <location>
        <begin position="1"/>
        <end position="294"/>
    </location>
</feature>
<dbReference type="InterPro" id="IPR001254">
    <property type="entry name" value="Trypsin_dom"/>
</dbReference>
<dbReference type="PANTHER" id="PTHR46393:SF1">
    <property type="entry name" value="COMPLEMENT FACTOR B"/>
    <property type="match status" value="1"/>
</dbReference>
<dbReference type="InterPro" id="IPR043504">
    <property type="entry name" value="Peptidase_S1_PA_chymotrypsin"/>
</dbReference>
<dbReference type="Pfam" id="PF00089">
    <property type="entry name" value="Trypsin"/>
    <property type="match status" value="1"/>
</dbReference>
<keyword evidence="4" id="KW-0325">Glycoprotein</keyword>
<evidence type="ECO:0000313" key="6">
    <source>
        <dbReference type="Proteomes" id="UP000695026"/>
    </source>
</evidence>
<dbReference type="GO" id="GO:0004252">
    <property type="term" value="F:serine-type endopeptidase activity"/>
    <property type="evidence" value="ECO:0007669"/>
    <property type="project" value="InterPro"/>
</dbReference>
<proteinExistence type="inferred from homology"/>
<name>A0A9F2WJ19_PYTBI</name>
<evidence type="ECO:0000256" key="2">
    <source>
        <dbReference type="ARBA" id="ARBA00022659"/>
    </source>
</evidence>
<dbReference type="RefSeq" id="XP_007444404.2">
    <property type="nucleotide sequence ID" value="XM_007444342.2"/>
</dbReference>
<dbReference type="InterPro" id="IPR009003">
    <property type="entry name" value="Peptidase_S1_PA"/>
</dbReference>
<dbReference type="InterPro" id="IPR018114">
    <property type="entry name" value="TRYPSIN_HIS"/>
</dbReference>
<dbReference type="KEGG" id="pbi:103064663"/>
<evidence type="ECO:0000259" key="5">
    <source>
        <dbReference type="PROSITE" id="PS50240"/>
    </source>
</evidence>
<evidence type="ECO:0000313" key="7">
    <source>
        <dbReference type="RefSeq" id="XP_007444404.2"/>
    </source>
</evidence>
<dbReference type="OrthoDB" id="9981647at2759"/>
<dbReference type="GO" id="GO:0006508">
    <property type="term" value="P:proteolysis"/>
    <property type="evidence" value="ECO:0007669"/>
    <property type="project" value="InterPro"/>
</dbReference>
<evidence type="ECO:0000256" key="4">
    <source>
        <dbReference type="ARBA" id="ARBA00023180"/>
    </source>
</evidence>
<feature type="non-terminal residue" evidence="7">
    <location>
        <position position="1"/>
    </location>
</feature>
<dbReference type="GO" id="GO:0009617">
    <property type="term" value="P:response to bacterium"/>
    <property type="evidence" value="ECO:0007669"/>
    <property type="project" value="TreeGrafter"/>
</dbReference>
<keyword evidence="2" id="KW-0768">Sushi</keyword>
<keyword evidence="3" id="KW-0677">Repeat</keyword>
<dbReference type="PROSITE" id="PS00134">
    <property type="entry name" value="TRYPSIN_HIS"/>
    <property type="match status" value="1"/>
</dbReference>
<dbReference type="PANTHER" id="PTHR46393">
    <property type="entry name" value="SUSHI DOMAIN-CONTAINING PROTEIN"/>
    <property type="match status" value="1"/>
</dbReference>
<dbReference type="PROSITE" id="PS50240">
    <property type="entry name" value="TRYPSIN_DOM"/>
    <property type="match status" value="1"/>
</dbReference>
<dbReference type="Gene3D" id="2.40.10.10">
    <property type="entry name" value="Trypsin-like serine proteases"/>
    <property type="match status" value="2"/>
</dbReference>
<dbReference type="SMART" id="SM00020">
    <property type="entry name" value="Tryp_SPc"/>
    <property type="match status" value="1"/>
</dbReference>
<dbReference type="GO" id="GO:0006956">
    <property type="term" value="P:complement activation"/>
    <property type="evidence" value="ECO:0007669"/>
    <property type="project" value="TreeGrafter"/>
</dbReference>
<dbReference type="InterPro" id="IPR001314">
    <property type="entry name" value="Peptidase_S1A"/>
</dbReference>
<sequence>ASLIRPRSISVQHFVFLQRLHGAHKEERQEPLQEICKGVIITEQYILTAAHCLARIDRIEDISVILGTTHFAVAEIRRHPEYNNQKLQNKGIQEFYDYDVALVKLTKKHLPYFARPVCLPCTVETTRILRKPHPQTTCKDHEEELLYDGNIPSLFITNCEYSHGQKSGLRQRDVWIKNGEKKIACTLDAKKASQYEKIANILELVTEHFFCTGSTDPPVDPNVCLDDAGGPLLIQRRLRYIQLGVMSWSVADACKGNVSLPCDSEPEKQPPLPYTRDFYINIFKILPWLKEQLREDLHFL</sequence>
<gene>
    <name evidence="7" type="primary">LOC103064663</name>
</gene>
<dbReference type="OMA" id="INDEAEW"/>
<reference evidence="7" key="1">
    <citation type="submission" date="2025-08" db="UniProtKB">
        <authorList>
            <consortium name="RefSeq"/>
        </authorList>
    </citation>
    <scope>IDENTIFICATION</scope>
    <source>
        <tissue evidence="7">Liver</tissue>
    </source>
</reference>
<keyword evidence="6" id="KW-1185">Reference proteome</keyword>
<organism evidence="6 7">
    <name type="scientific">Python bivittatus</name>
    <name type="common">Burmese python</name>
    <name type="synonym">Python molurus bivittatus</name>
    <dbReference type="NCBI Taxonomy" id="176946"/>
    <lineage>
        <taxon>Eukaryota</taxon>
        <taxon>Metazoa</taxon>
        <taxon>Chordata</taxon>
        <taxon>Craniata</taxon>
        <taxon>Vertebrata</taxon>
        <taxon>Euteleostomi</taxon>
        <taxon>Lepidosauria</taxon>
        <taxon>Squamata</taxon>
        <taxon>Bifurcata</taxon>
        <taxon>Unidentata</taxon>
        <taxon>Episquamata</taxon>
        <taxon>Toxicofera</taxon>
        <taxon>Serpentes</taxon>
        <taxon>Henophidia</taxon>
        <taxon>Pythonidae</taxon>
        <taxon>Python</taxon>
    </lineage>
</organism>
<protein>
    <submittedName>
        <fullName evidence="7">Complement factor B-like</fullName>
    </submittedName>
</protein>
<dbReference type="GeneID" id="103064663"/>
<comment type="similarity">
    <text evidence="1">Belongs to the peptidase S1 family. Snake venom subfamily.</text>
</comment>
<dbReference type="SUPFAM" id="SSF50494">
    <property type="entry name" value="Trypsin-like serine proteases"/>
    <property type="match status" value="1"/>
</dbReference>
<dbReference type="Proteomes" id="UP000695026">
    <property type="component" value="Unplaced"/>
</dbReference>
<evidence type="ECO:0000256" key="3">
    <source>
        <dbReference type="ARBA" id="ARBA00022737"/>
    </source>
</evidence>
<accession>A0A9F2WJ19</accession>
<dbReference type="GO" id="GO:0070062">
    <property type="term" value="C:extracellular exosome"/>
    <property type="evidence" value="ECO:0007669"/>
    <property type="project" value="TreeGrafter"/>
</dbReference>
<dbReference type="PRINTS" id="PR00722">
    <property type="entry name" value="CHYMOTRYPSIN"/>
</dbReference>
<evidence type="ECO:0000256" key="1">
    <source>
        <dbReference type="ARBA" id="ARBA00009228"/>
    </source>
</evidence>
<dbReference type="AlphaFoldDB" id="A0A9F2WJ19"/>